<dbReference type="InterPro" id="IPR000525">
    <property type="entry name" value="Initiator_Rep_WH1"/>
</dbReference>
<dbReference type="Proteomes" id="UP000199095">
    <property type="component" value="Unassembled WGS sequence"/>
</dbReference>
<dbReference type="Gene3D" id="1.10.10.10">
    <property type="entry name" value="Winged helix-like DNA-binding domain superfamily/Winged helix DNA-binding domain"/>
    <property type="match status" value="2"/>
</dbReference>
<sequence>MSKVIEVVKKEEAKILQMHWMSSVEYNSEKGTVDFTFDPKLKPYLLQLQREFTSYKLRNVLALNSGYAIRFYELLKKWEKIGIIEYTLEELRKRLGTGNKYKEYSNFKLRVIDPARRELSEKTDIKFNYEELKKGRKVVALKFIISTNREKRTKIVEDTKSTEETLLEELNGLARGYHVSNEVFYRWVALGKNIWGLEYTSQLRNLILYINQQSNKNNPIGLANYLLKEKGKLAQQGYDSTIQVEKKEILPEWFNKNNDGNDKKDSRKKEVTYIERQEMEKLLEKYKVY</sequence>
<organism evidence="3 4">
    <name type="scientific">Salinibacillus kushneri</name>
    <dbReference type="NCBI Taxonomy" id="237682"/>
    <lineage>
        <taxon>Bacteria</taxon>
        <taxon>Bacillati</taxon>
        <taxon>Bacillota</taxon>
        <taxon>Bacilli</taxon>
        <taxon>Bacillales</taxon>
        <taxon>Bacillaceae</taxon>
        <taxon>Salinibacillus</taxon>
    </lineage>
</organism>
<protein>
    <submittedName>
        <fullName evidence="3">Initiator Replication protein</fullName>
    </submittedName>
</protein>
<evidence type="ECO:0000313" key="3">
    <source>
        <dbReference type="EMBL" id="SET49143.1"/>
    </source>
</evidence>
<dbReference type="SUPFAM" id="SSF46785">
    <property type="entry name" value="Winged helix' DNA-binding domain"/>
    <property type="match status" value="2"/>
</dbReference>
<name>A0A1I0EU92_9BACI</name>
<dbReference type="InterPro" id="IPR036390">
    <property type="entry name" value="WH_DNA-bd_sf"/>
</dbReference>
<dbReference type="Pfam" id="PF01051">
    <property type="entry name" value="Rep3_N"/>
    <property type="match status" value="1"/>
</dbReference>
<dbReference type="EMBL" id="FOHJ01000005">
    <property type="protein sequence ID" value="SET49143.1"/>
    <property type="molecule type" value="Genomic_DNA"/>
</dbReference>
<evidence type="ECO:0000313" key="4">
    <source>
        <dbReference type="Proteomes" id="UP000199095"/>
    </source>
</evidence>
<gene>
    <name evidence="3" type="ORF">SAMN05421676_10585</name>
</gene>
<dbReference type="OrthoDB" id="9765378at2"/>
<dbReference type="GO" id="GO:0003887">
    <property type="term" value="F:DNA-directed DNA polymerase activity"/>
    <property type="evidence" value="ECO:0007669"/>
    <property type="project" value="InterPro"/>
</dbReference>
<dbReference type="InterPro" id="IPR036388">
    <property type="entry name" value="WH-like_DNA-bd_sf"/>
</dbReference>
<evidence type="ECO:0000256" key="1">
    <source>
        <dbReference type="ARBA" id="ARBA00038283"/>
    </source>
</evidence>
<accession>A0A1I0EU92</accession>
<feature type="domain" description="Initiator Rep protein WH1" evidence="2">
    <location>
        <begin position="2"/>
        <end position="76"/>
    </location>
</feature>
<reference evidence="4" key="1">
    <citation type="submission" date="2016-10" db="EMBL/GenBank/DDBJ databases">
        <authorList>
            <person name="Varghese N."/>
            <person name="Submissions S."/>
        </authorList>
    </citation>
    <scope>NUCLEOTIDE SEQUENCE [LARGE SCALE GENOMIC DNA]</scope>
    <source>
        <strain evidence="4">CGMCC 1.3566</strain>
    </source>
</reference>
<keyword evidence="4" id="KW-1185">Reference proteome</keyword>
<dbReference type="Pfam" id="PF21205">
    <property type="entry name" value="Rep3_C"/>
    <property type="match status" value="1"/>
</dbReference>
<dbReference type="AlphaFoldDB" id="A0A1I0EU92"/>
<evidence type="ECO:0000259" key="2">
    <source>
        <dbReference type="Pfam" id="PF01051"/>
    </source>
</evidence>
<comment type="similarity">
    <text evidence="1">Belongs to the initiator RepB protein family.</text>
</comment>
<dbReference type="GO" id="GO:0006270">
    <property type="term" value="P:DNA replication initiation"/>
    <property type="evidence" value="ECO:0007669"/>
    <property type="project" value="InterPro"/>
</dbReference>
<proteinExistence type="inferred from homology"/>
<dbReference type="STRING" id="237682.SAMN05421676_10585"/>